<feature type="transmembrane region" description="Helical" evidence="7">
    <location>
        <begin position="127"/>
        <end position="146"/>
    </location>
</feature>
<dbReference type="PRINTS" id="PR01837">
    <property type="entry name" value="MGTCSAPBPROT"/>
</dbReference>
<evidence type="ECO:0000256" key="6">
    <source>
        <dbReference type="ARBA" id="ARBA00023136"/>
    </source>
</evidence>
<feature type="transmembrane region" description="Helical" evidence="7">
    <location>
        <begin position="14"/>
        <end position="34"/>
    </location>
</feature>
<keyword evidence="4 7" id="KW-0812">Transmembrane</keyword>
<sequence length="162" mass="17038">MDITTLLTNQDLEIILKLFTALILGMSLGIERAIAGKPAGMRTYGLVTMGSALFVIIGILASGGYGSVLGVFTDSSARITAAIIQGIGFIGAGLIFFKDAKVSGVTTAAGIWVAAGIGIAIGYGFYALAVFTTIFALFVFTAIWYFENKLKLLAHLSDDEQE</sequence>
<dbReference type="Pfam" id="PF02308">
    <property type="entry name" value="MgtC"/>
    <property type="match status" value="1"/>
</dbReference>
<organism evidence="9 10">
    <name type="scientific">Candidatus Yonathbacteria bacterium RIFCSPHIGHO2_02_FULL_44_14</name>
    <dbReference type="NCBI Taxonomy" id="1802724"/>
    <lineage>
        <taxon>Bacteria</taxon>
        <taxon>Candidatus Yonathiibacteriota</taxon>
    </lineage>
</organism>
<dbReference type="InterPro" id="IPR049177">
    <property type="entry name" value="MgtC_SapB_SrpB_YhiD_N"/>
</dbReference>
<evidence type="ECO:0000313" key="10">
    <source>
        <dbReference type="Proteomes" id="UP000179118"/>
    </source>
</evidence>
<evidence type="ECO:0000256" key="4">
    <source>
        <dbReference type="ARBA" id="ARBA00022692"/>
    </source>
</evidence>
<accession>A0A1G2S898</accession>
<evidence type="ECO:0000259" key="8">
    <source>
        <dbReference type="Pfam" id="PF02308"/>
    </source>
</evidence>
<dbReference type="EMBL" id="MHUT01000009">
    <property type="protein sequence ID" value="OHA81320.1"/>
    <property type="molecule type" value="Genomic_DNA"/>
</dbReference>
<dbReference type="Proteomes" id="UP000179118">
    <property type="component" value="Unassembled WGS sequence"/>
</dbReference>
<keyword evidence="5 7" id="KW-1133">Transmembrane helix</keyword>
<comment type="similarity">
    <text evidence="2">Belongs to the MgtC/SapB family.</text>
</comment>
<proteinExistence type="inferred from homology"/>
<gene>
    <name evidence="9" type="ORF">A3D51_01950</name>
</gene>
<dbReference type="AlphaFoldDB" id="A0A1G2S898"/>
<evidence type="ECO:0000256" key="3">
    <source>
        <dbReference type="ARBA" id="ARBA00022475"/>
    </source>
</evidence>
<feature type="transmembrane region" description="Helical" evidence="7">
    <location>
        <begin position="46"/>
        <end position="65"/>
    </location>
</feature>
<evidence type="ECO:0000256" key="2">
    <source>
        <dbReference type="ARBA" id="ARBA00009298"/>
    </source>
</evidence>
<dbReference type="PANTHER" id="PTHR33778">
    <property type="entry name" value="PROTEIN MGTC"/>
    <property type="match status" value="1"/>
</dbReference>
<evidence type="ECO:0000256" key="1">
    <source>
        <dbReference type="ARBA" id="ARBA00004651"/>
    </source>
</evidence>
<evidence type="ECO:0000313" key="9">
    <source>
        <dbReference type="EMBL" id="OHA81320.1"/>
    </source>
</evidence>
<feature type="domain" description="MgtC/SapB/SrpB/YhiD N-terminal" evidence="8">
    <location>
        <begin position="18"/>
        <end position="145"/>
    </location>
</feature>
<dbReference type="GO" id="GO:0005886">
    <property type="term" value="C:plasma membrane"/>
    <property type="evidence" value="ECO:0007669"/>
    <property type="project" value="UniProtKB-SubCell"/>
</dbReference>
<protein>
    <recommendedName>
        <fullName evidence="8">MgtC/SapB/SrpB/YhiD N-terminal domain-containing protein</fullName>
    </recommendedName>
</protein>
<dbReference type="PANTHER" id="PTHR33778:SF1">
    <property type="entry name" value="MAGNESIUM TRANSPORTER YHID-RELATED"/>
    <property type="match status" value="1"/>
</dbReference>
<evidence type="ECO:0000256" key="7">
    <source>
        <dbReference type="SAM" id="Phobius"/>
    </source>
</evidence>
<feature type="transmembrane region" description="Helical" evidence="7">
    <location>
        <begin position="77"/>
        <end position="97"/>
    </location>
</feature>
<comment type="caution">
    <text evidence="9">The sequence shown here is derived from an EMBL/GenBank/DDBJ whole genome shotgun (WGS) entry which is preliminary data.</text>
</comment>
<dbReference type="InterPro" id="IPR003416">
    <property type="entry name" value="MgtC/SapB/SrpB/YhiD_fam"/>
</dbReference>
<keyword evidence="3" id="KW-1003">Cell membrane</keyword>
<evidence type="ECO:0000256" key="5">
    <source>
        <dbReference type="ARBA" id="ARBA00022989"/>
    </source>
</evidence>
<keyword evidence="6 7" id="KW-0472">Membrane</keyword>
<name>A0A1G2S898_9BACT</name>
<comment type="subcellular location">
    <subcellularLocation>
        <location evidence="1">Cell membrane</location>
        <topology evidence="1">Multi-pass membrane protein</topology>
    </subcellularLocation>
</comment>
<reference evidence="9 10" key="1">
    <citation type="journal article" date="2016" name="Nat. Commun.">
        <title>Thousands of microbial genomes shed light on interconnected biogeochemical processes in an aquifer system.</title>
        <authorList>
            <person name="Anantharaman K."/>
            <person name="Brown C.T."/>
            <person name="Hug L.A."/>
            <person name="Sharon I."/>
            <person name="Castelle C.J."/>
            <person name="Probst A.J."/>
            <person name="Thomas B.C."/>
            <person name="Singh A."/>
            <person name="Wilkins M.J."/>
            <person name="Karaoz U."/>
            <person name="Brodie E.L."/>
            <person name="Williams K.H."/>
            <person name="Hubbard S.S."/>
            <person name="Banfield J.F."/>
        </authorList>
    </citation>
    <scope>NUCLEOTIDE SEQUENCE [LARGE SCALE GENOMIC DNA]</scope>
</reference>